<dbReference type="SUPFAM" id="SSF47323">
    <property type="entry name" value="Anticodon-binding domain of a subclass of class I aminoacyl-tRNA synthetases"/>
    <property type="match status" value="1"/>
</dbReference>
<keyword evidence="8 13" id="KW-0862">Zinc</keyword>
<feature type="binding site" evidence="13">
    <location>
        <position position="240"/>
    </location>
    <ligand>
        <name>Zn(2+)</name>
        <dbReference type="ChEBI" id="CHEBI:29105"/>
    </ligand>
</feature>
<comment type="caution">
    <text evidence="15">The sequence shown here is derived from an EMBL/GenBank/DDBJ whole genome shotgun (WGS) entry which is preliminary data.</text>
</comment>
<dbReference type="SMART" id="SM00840">
    <property type="entry name" value="DALR_2"/>
    <property type="match status" value="1"/>
</dbReference>
<feature type="binding site" evidence="13">
    <location>
        <position position="211"/>
    </location>
    <ligand>
        <name>Zn(2+)</name>
        <dbReference type="ChEBI" id="CHEBI:29105"/>
    </ligand>
</feature>
<evidence type="ECO:0000256" key="4">
    <source>
        <dbReference type="ARBA" id="ARBA00022490"/>
    </source>
</evidence>
<evidence type="ECO:0000256" key="2">
    <source>
        <dbReference type="ARBA" id="ARBA00005594"/>
    </source>
</evidence>
<name>A0A1F5YEL6_9BACT</name>
<dbReference type="GO" id="GO:0005829">
    <property type="term" value="C:cytosol"/>
    <property type="evidence" value="ECO:0007669"/>
    <property type="project" value="TreeGrafter"/>
</dbReference>
<dbReference type="PRINTS" id="PR00983">
    <property type="entry name" value="TRNASYNTHCYS"/>
</dbReference>
<feature type="binding site" evidence="13">
    <location>
        <position position="236"/>
    </location>
    <ligand>
        <name>Zn(2+)</name>
        <dbReference type="ChEBI" id="CHEBI:29105"/>
    </ligand>
</feature>
<dbReference type="Pfam" id="PF23493">
    <property type="entry name" value="CysS_C"/>
    <property type="match status" value="1"/>
</dbReference>
<dbReference type="PANTHER" id="PTHR10890">
    <property type="entry name" value="CYSTEINYL-TRNA SYNTHETASE"/>
    <property type="match status" value="1"/>
</dbReference>
<dbReference type="AlphaFoldDB" id="A0A1F5YEL6"/>
<feature type="binding site" evidence="13">
    <location>
        <position position="271"/>
    </location>
    <ligand>
        <name>ATP</name>
        <dbReference type="ChEBI" id="CHEBI:30616"/>
    </ligand>
</feature>
<comment type="subunit">
    <text evidence="3 13">Monomer.</text>
</comment>
<keyword evidence="11 13" id="KW-0030">Aminoacyl-tRNA synthetase</keyword>
<evidence type="ECO:0000256" key="11">
    <source>
        <dbReference type="ARBA" id="ARBA00023146"/>
    </source>
</evidence>
<evidence type="ECO:0000259" key="14">
    <source>
        <dbReference type="SMART" id="SM00840"/>
    </source>
</evidence>
<feature type="short sequence motif" description="'KMSKS' region" evidence="13">
    <location>
        <begin position="268"/>
        <end position="272"/>
    </location>
</feature>
<feature type="binding site" evidence="13">
    <location>
        <position position="30"/>
    </location>
    <ligand>
        <name>Zn(2+)</name>
        <dbReference type="ChEBI" id="CHEBI:29105"/>
    </ligand>
</feature>
<dbReference type="PANTHER" id="PTHR10890:SF3">
    <property type="entry name" value="CYSTEINE--TRNA LIGASE, CYTOPLASMIC"/>
    <property type="match status" value="1"/>
</dbReference>
<organism evidence="15 16">
    <name type="scientific">Candidatus Glassbacteria bacterium GWA2_58_10</name>
    <dbReference type="NCBI Taxonomy" id="1817865"/>
    <lineage>
        <taxon>Bacteria</taxon>
        <taxon>Candidatus Glassiibacteriota</taxon>
    </lineage>
</organism>
<dbReference type="Gene3D" id="1.20.120.1910">
    <property type="entry name" value="Cysteine-tRNA ligase, C-terminal anti-codon recognition domain"/>
    <property type="match status" value="1"/>
</dbReference>
<dbReference type="SUPFAM" id="SSF52374">
    <property type="entry name" value="Nucleotidylyl transferase"/>
    <property type="match status" value="1"/>
</dbReference>
<keyword evidence="5 13" id="KW-0436">Ligase</keyword>
<evidence type="ECO:0000256" key="6">
    <source>
        <dbReference type="ARBA" id="ARBA00022723"/>
    </source>
</evidence>
<evidence type="ECO:0000313" key="15">
    <source>
        <dbReference type="EMBL" id="OGF98637.1"/>
    </source>
</evidence>
<keyword evidence="9 13" id="KW-0067">ATP-binding</keyword>
<evidence type="ECO:0000256" key="3">
    <source>
        <dbReference type="ARBA" id="ARBA00011245"/>
    </source>
</evidence>
<dbReference type="Proteomes" id="UP000176992">
    <property type="component" value="Unassembled WGS sequence"/>
</dbReference>
<dbReference type="EC" id="6.1.1.16" evidence="13"/>
<protein>
    <recommendedName>
        <fullName evidence="13">Cysteine--tRNA ligase</fullName>
        <ecNumber evidence="13">6.1.1.16</ecNumber>
    </recommendedName>
    <alternativeName>
        <fullName evidence="13">Cysteinyl-tRNA synthetase</fullName>
        <shortName evidence="13">CysRS</shortName>
    </alternativeName>
</protein>
<evidence type="ECO:0000256" key="13">
    <source>
        <dbReference type="HAMAP-Rule" id="MF_00041"/>
    </source>
</evidence>
<evidence type="ECO:0000256" key="8">
    <source>
        <dbReference type="ARBA" id="ARBA00022833"/>
    </source>
</evidence>
<dbReference type="InterPro" id="IPR032678">
    <property type="entry name" value="tRNA-synt_1_cat_dom"/>
</dbReference>
<dbReference type="InterPro" id="IPR015273">
    <property type="entry name" value="Cys-tRNA-synt_Ia_DALR"/>
</dbReference>
<dbReference type="HAMAP" id="MF_00041">
    <property type="entry name" value="Cys_tRNA_synth"/>
    <property type="match status" value="1"/>
</dbReference>
<dbReference type="GO" id="GO:0006423">
    <property type="term" value="P:cysteinyl-tRNA aminoacylation"/>
    <property type="evidence" value="ECO:0007669"/>
    <property type="project" value="UniProtKB-UniRule"/>
</dbReference>
<keyword evidence="7 13" id="KW-0547">Nucleotide-binding</keyword>
<evidence type="ECO:0000256" key="12">
    <source>
        <dbReference type="ARBA" id="ARBA00047398"/>
    </source>
</evidence>
<dbReference type="Gene3D" id="3.40.50.620">
    <property type="entry name" value="HUPs"/>
    <property type="match status" value="1"/>
</dbReference>
<dbReference type="Pfam" id="PF01406">
    <property type="entry name" value="tRNA-synt_1e"/>
    <property type="match status" value="1"/>
</dbReference>
<dbReference type="Pfam" id="PF09190">
    <property type="entry name" value="DALR_2"/>
    <property type="match status" value="1"/>
</dbReference>
<dbReference type="InterPro" id="IPR014729">
    <property type="entry name" value="Rossmann-like_a/b/a_fold"/>
</dbReference>
<keyword evidence="6 13" id="KW-0479">Metal-binding</keyword>
<dbReference type="InterPro" id="IPR009080">
    <property type="entry name" value="tRNAsynth_Ia_anticodon-bd"/>
</dbReference>
<feature type="short sequence motif" description="'HIGH' region" evidence="13">
    <location>
        <begin position="32"/>
        <end position="42"/>
    </location>
</feature>
<feature type="domain" description="Cysteinyl-tRNA synthetase class Ia DALR" evidence="14">
    <location>
        <begin position="349"/>
        <end position="413"/>
    </location>
</feature>
<comment type="subcellular location">
    <subcellularLocation>
        <location evidence="1 13">Cytoplasm</location>
    </subcellularLocation>
</comment>
<dbReference type="GO" id="GO:0004817">
    <property type="term" value="F:cysteine-tRNA ligase activity"/>
    <property type="evidence" value="ECO:0007669"/>
    <property type="project" value="UniProtKB-UniRule"/>
</dbReference>
<dbReference type="NCBIfam" id="TIGR00435">
    <property type="entry name" value="cysS"/>
    <property type="match status" value="1"/>
</dbReference>
<evidence type="ECO:0000256" key="5">
    <source>
        <dbReference type="ARBA" id="ARBA00022598"/>
    </source>
</evidence>
<comment type="cofactor">
    <cofactor evidence="13">
        <name>Zn(2+)</name>
        <dbReference type="ChEBI" id="CHEBI:29105"/>
    </cofactor>
    <text evidence="13">Binds 1 zinc ion per subunit.</text>
</comment>
<dbReference type="CDD" id="cd00672">
    <property type="entry name" value="CysRS_core"/>
    <property type="match status" value="1"/>
</dbReference>
<proteinExistence type="inferred from homology"/>
<evidence type="ECO:0000256" key="9">
    <source>
        <dbReference type="ARBA" id="ARBA00022840"/>
    </source>
</evidence>
<dbReference type="EMBL" id="MFIV01000070">
    <property type="protein sequence ID" value="OGF98637.1"/>
    <property type="molecule type" value="Genomic_DNA"/>
</dbReference>
<dbReference type="FunFam" id="3.40.50.620:FF:000130">
    <property type="entry name" value="Cysteine--tRNA ligase"/>
    <property type="match status" value="1"/>
</dbReference>
<comment type="catalytic activity">
    <reaction evidence="12 13">
        <text>tRNA(Cys) + L-cysteine + ATP = L-cysteinyl-tRNA(Cys) + AMP + diphosphate</text>
        <dbReference type="Rhea" id="RHEA:17773"/>
        <dbReference type="Rhea" id="RHEA-COMP:9661"/>
        <dbReference type="Rhea" id="RHEA-COMP:9679"/>
        <dbReference type="ChEBI" id="CHEBI:30616"/>
        <dbReference type="ChEBI" id="CHEBI:33019"/>
        <dbReference type="ChEBI" id="CHEBI:35235"/>
        <dbReference type="ChEBI" id="CHEBI:78442"/>
        <dbReference type="ChEBI" id="CHEBI:78517"/>
        <dbReference type="ChEBI" id="CHEBI:456215"/>
        <dbReference type="EC" id="6.1.1.16"/>
    </reaction>
</comment>
<sequence length="465" mass="53167">MSDFYLFNTLTRTKEKFEPLEPPRVRMYCCGPTVYDYAHIGNYRTFVFSDLLRRSLLLHGFKVLEVMNITDVDDRTIDGAAKKGLELSAYTGPYIEAFFEDLRQLRIRQAEHYPRATEHIAEIIALVRRLEERGIAYRSGDSVYYRIGGFKNYGRLSRLDSSGIQAGARVEADNYDKENVRDFVLWKGGRDESVAWDSPWGRGRPGWHVECSAMSMKYLGETFDLHCGGVDLTFPHHENEIAQSEGATGKPLARFWVHAEHLLVDGQKMSKSLGNFHTFRDLKQQGHSASAIRYLLLGTHYRSQLNFTTEALHAAASAVGRLRDFHERLKICSPPPGAREEPALWCAQAFREALEDDLSISQALSALFDFVREVNRLIDLRTLSAESRARALEELRLCDSVLDVLEPDREEDEEFVRGVEALIEERNQARRSRDFGRADNIRAELDTRGVVLEDSPQGTRWKRKG</sequence>
<comment type="similarity">
    <text evidence="2 13">Belongs to the class-I aminoacyl-tRNA synthetase family.</text>
</comment>
<dbReference type="InterPro" id="IPR056411">
    <property type="entry name" value="CysS_C"/>
</dbReference>
<keyword evidence="10 13" id="KW-0648">Protein biosynthesis</keyword>
<accession>A0A1F5YEL6</accession>
<dbReference type="GO" id="GO:0008270">
    <property type="term" value="F:zinc ion binding"/>
    <property type="evidence" value="ECO:0007669"/>
    <property type="project" value="UniProtKB-UniRule"/>
</dbReference>
<evidence type="ECO:0000256" key="10">
    <source>
        <dbReference type="ARBA" id="ARBA00022917"/>
    </source>
</evidence>
<dbReference type="InterPro" id="IPR015803">
    <property type="entry name" value="Cys-tRNA-ligase"/>
</dbReference>
<dbReference type="GO" id="GO:0005524">
    <property type="term" value="F:ATP binding"/>
    <property type="evidence" value="ECO:0007669"/>
    <property type="project" value="UniProtKB-UniRule"/>
</dbReference>
<evidence type="ECO:0000256" key="7">
    <source>
        <dbReference type="ARBA" id="ARBA00022741"/>
    </source>
</evidence>
<dbReference type="InterPro" id="IPR024909">
    <property type="entry name" value="Cys-tRNA/MSH_ligase"/>
</dbReference>
<gene>
    <name evidence="13" type="primary">cysS</name>
    <name evidence="15" type="ORF">A2Z86_11670</name>
</gene>
<reference evidence="15 16" key="1">
    <citation type="journal article" date="2016" name="Nat. Commun.">
        <title>Thousands of microbial genomes shed light on interconnected biogeochemical processes in an aquifer system.</title>
        <authorList>
            <person name="Anantharaman K."/>
            <person name="Brown C.T."/>
            <person name="Hug L.A."/>
            <person name="Sharon I."/>
            <person name="Castelle C.J."/>
            <person name="Probst A.J."/>
            <person name="Thomas B.C."/>
            <person name="Singh A."/>
            <person name="Wilkins M.J."/>
            <person name="Karaoz U."/>
            <person name="Brodie E.L."/>
            <person name="Williams K.H."/>
            <person name="Hubbard S.S."/>
            <person name="Banfield J.F."/>
        </authorList>
    </citation>
    <scope>NUCLEOTIDE SEQUENCE [LARGE SCALE GENOMIC DNA]</scope>
</reference>
<evidence type="ECO:0000313" key="16">
    <source>
        <dbReference type="Proteomes" id="UP000176992"/>
    </source>
</evidence>
<evidence type="ECO:0000256" key="1">
    <source>
        <dbReference type="ARBA" id="ARBA00004496"/>
    </source>
</evidence>
<keyword evidence="4 13" id="KW-0963">Cytoplasm</keyword>